<dbReference type="Pfam" id="PF14255">
    <property type="entry name" value="Zn_ribbon_21"/>
    <property type="match status" value="1"/>
</dbReference>
<evidence type="ECO:0000313" key="2">
    <source>
        <dbReference type="Proteomes" id="UP000219559"/>
    </source>
</evidence>
<accession>A0A2A4GCX9</accession>
<name>A0A2A4GCX9_9FLAO</name>
<dbReference type="RefSeq" id="WP_097441358.1">
    <property type="nucleotide sequence ID" value="NZ_NBWU01000001.1"/>
</dbReference>
<dbReference type="Proteomes" id="UP000219559">
    <property type="component" value="Unassembled WGS sequence"/>
</dbReference>
<organism evidence="1 2">
    <name type="scientific">Sediminicola luteus</name>
    <dbReference type="NCBI Taxonomy" id="319238"/>
    <lineage>
        <taxon>Bacteria</taxon>
        <taxon>Pseudomonadati</taxon>
        <taxon>Bacteroidota</taxon>
        <taxon>Flavobacteriia</taxon>
        <taxon>Flavobacteriales</taxon>
        <taxon>Flavobacteriaceae</taxon>
        <taxon>Sediminicola</taxon>
    </lineage>
</organism>
<gene>
    <name evidence="1" type="ORF">B7P33_00555</name>
</gene>
<dbReference type="EMBL" id="NBWU01000001">
    <property type="protein sequence ID" value="PCE65830.1"/>
    <property type="molecule type" value="Genomic_DNA"/>
</dbReference>
<sequence length="60" mass="6678">METRDIQCPHCWEYITIALDVSVDGQTYVEDCQVCCRPLEIDYTVTQGVLASLSVAPIGQ</sequence>
<protein>
    <submittedName>
        <fullName evidence="1">CPXCG motif-containing cysteine-rich protein</fullName>
    </submittedName>
</protein>
<comment type="caution">
    <text evidence="1">The sequence shown here is derived from an EMBL/GenBank/DDBJ whole genome shotgun (WGS) entry which is preliminary data.</text>
</comment>
<dbReference type="AlphaFoldDB" id="A0A2A4GCX9"/>
<reference evidence="1 2" key="1">
    <citation type="submission" date="2017-04" db="EMBL/GenBank/DDBJ databases">
        <title>A new member of the family Flavobacteriaceae isolated from ascidians.</title>
        <authorList>
            <person name="Chen L."/>
        </authorList>
    </citation>
    <scope>NUCLEOTIDE SEQUENCE [LARGE SCALE GENOMIC DNA]</scope>
    <source>
        <strain evidence="1 2">HQA918</strain>
    </source>
</reference>
<dbReference type="OrthoDB" id="9814566at2"/>
<proteinExistence type="predicted"/>
<dbReference type="InterPro" id="IPR025990">
    <property type="entry name" value="zinc_ribbon_bacterial"/>
</dbReference>
<keyword evidence="2" id="KW-1185">Reference proteome</keyword>
<evidence type="ECO:0000313" key="1">
    <source>
        <dbReference type="EMBL" id="PCE65830.1"/>
    </source>
</evidence>